<organism evidence="3 4">
    <name type="scientific">Aedes albopictus</name>
    <name type="common">Asian tiger mosquito</name>
    <name type="synonym">Stegomyia albopicta</name>
    <dbReference type="NCBI Taxonomy" id="7160"/>
    <lineage>
        <taxon>Eukaryota</taxon>
        <taxon>Metazoa</taxon>
        <taxon>Ecdysozoa</taxon>
        <taxon>Arthropoda</taxon>
        <taxon>Hexapoda</taxon>
        <taxon>Insecta</taxon>
        <taxon>Pterygota</taxon>
        <taxon>Neoptera</taxon>
        <taxon>Endopterygota</taxon>
        <taxon>Diptera</taxon>
        <taxon>Nematocera</taxon>
        <taxon>Culicoidea</taxon>
        <taxon>Culicidae</taxon>
        <taxon>Culicinae</taxon>
        <taxon>Aedini</taxon>
        <taxon>Aedes</taxon>
        <taxon>Stegomyia</taxon>
    </lineage>
</organism>
<proteinExistence type="predicted"/>
<feature type="zinc finger region" description="C3H1-type" evidence="1">
    <location>
        <begin position="194"/>
        <end position="218"/>
    </location>
</feature>
<dbReference type="GeneID" id="134288125"/>
<feature type="domain" description="C3H1-type" evidence="2">
    <location>
        <begin position="194"/>
        <end position="218"/>
    </location>
</feature>
<dbReference type="PROSITE" id="PS50103">
    <property type="entry name" value="ZF_C3H1"/>
    <property type="match status" value="1"/>
</dbReference>
<dbReference type="Proteomes" id="UP000069940">
    <property type="component" value="Unassembled WGS sequence"/>
</dbReference>
<evidence type="ECO:0000259" key="2">
    <source>
        <dbReference type="PROSITE" id="PS50103"/>
    </source>
</evidence>
<dbReference type="RefSeq" id="XP_062707876.1">
    <property type="nucleotide sequence ID" value="XM_062851892.1"/>
</dbReference>
<name>A0ABM1YPU1_AEDAL</name>
<evidence type="ECO:0000313" key="3">
    <source>
        <dbReference type="EnsemblMetazoa" id="AALFPA23_011067.P15628"/>
    </source>
</evidence>
<keyword evidence="1" id="KW-0479">Metal-binding</keyword>
<reference evidence="3" key="2">
    <citation type="submission" date="2025-05" db="UniProtKB">
        <authorList>
            <consortium name="EnsemblMetazoa"/>
        </authorList>
    </citation>
    <scope>IDENTIFICATION</scope>
    <source>
        <strain evidence="3">Foshan</strain>
    </source>
</reference>
<keyword evidence="1" id="KW-0863">Zinc-finger</keyword>
<keyword evidence="4" id="KW-1185">Reference proteome</keyword>
<dbReference type="InterPro" id="IPR000571">
    <property type="entry name" value="Znf_CCCH"/>
</dbReference>
<evidence type="ECO:0000256" key="1">
    <source>
        <dbReference type="PROSITE-ProRule" id="PRU00723"/>
    </source>
</evidence>
<sequence length="230" mass="26828">MESFAIPFERVAGGKSELIAALVNAAQEIRLSAVPSPKEHQLLEAIVESLLEWKRRIQLDCKNKNLNMFQTAEAMEQVQQGINMCVLKLRTIHELLSLESALVQPEEAPQQIRIQQIQQLLFIAQEREVRPDCPESVPQAPKREEESVRSDGKVIPPRCYYCQERHFIYRCRQYQGLTPKRRLEFAQQQHLCLNCFHYRHEINYCPKPPRCLFCHGKHHAELHSALVEEH</sequence>
<dbReference type="EnsemblMetazoa" id="AALFPA23_011067.R15628">
    <property type="protein sequence ID" value="AALFPA23_011067.P15628"/>
    <property type="gene ID" value="AALFPA23_011067"/>
</dbReference>
<reference evidence="4" key="1">
    <citation type="journal article" date="2015" name="Proc. Natl. Acad. Sci. U.S.A.">
        <title>Genome sequence of the Asian Tiger mosquito, Aedes albopictus, reveals insights into its biology, genetics, and evolution.</title>
        <authorList>
            <person name="Chen X.G."/>
            <person name="Jiang X."/>
            <person name="Gu J."/>
            <person name="Xu M."/>
            <person name="Wu Y."/>
            <person name="Deng Y."/>
            <person name="Zhang C."/>
            <person name="Bonizzoni M."/>
            <person name="Dermauw W."/>
            <person name="Vontas J."/>
            <person name="Armbruster P."/>
            <person name="Huang X."/>
            <person name="Yang Y."/>
            <person name="Zhang H."/>
            <person name="He W."/>
            <person name="Peng H."/>
            <person name="Liu Y."/>
            <person name="Wu K."/>
            <person name="Chen J."/>
            <person name="Lirakis M."/>
            <person name="Topalis P."/>
            <person name="Van Leeuwen T."/>
            <person name="Hall A.B."/>
            <person name="Jiang X."/>
            <person name="Thorpe C."/>
            <person name="Mueller R.L."/>
            <person name="Sun C."/>
            <person name="Waterhouse R.M."/>
            <person name="Yan G."/>
            <person name="Tu Z.J."/>
            <person name="Fang X."/>
            <person name="James A.A."/>
        </authorList>
    </citation>
    <scope>NUCLEOTIDE SEQUENCE [LARGE SCALE GENOMIC DNA]</scope>
    <source>
        <strain evidence="4">Foshan</strain>
    </source>
</reference>
<evidence type="ECO:0000313" key="4">
    <source>
        <dbReference type="Proteomes" id="UP000069940"/>
    </source>
</evidence>
<accession>A0ABM1YPU1</accession>
<keyword evidence="1" id="KW-0862">Zinc</keyword>
<protein>
    <recommendedName>
        <fullName evidence="2">C3H1-type domain-containing protein</fullName>
    </recommendedName>
</protein>